<evidence type="ECO:0000313" key="9">
    <source>
        <dbReference type="EMBL" id="TNJ66738.1"/>
    </source>
</evidence>
<keyword evidence="4 6" id="KW-1133">Transmembrane helix</keyword>
<dbReference type="GO" id="GO:0055085">
    <property type="term" value="P:transmembrane transport"/>
    <property type="evidence" value="ECO:0007669"/>
    <property type="project" value="InterPro"/>
</dbReference>
<evidence type="ECO:0000256" key="5">
    <source>
        <dbReference type="ARBA" id="ARBA00023136"/>
    </source>
</evidence>
<dbReference type="CDD" id="cd06261">
    <property type="entry name" value="TM_PBP2"/>
    <property type="match status" value="1"/>
</dbReference>
<dbReference type="RefSeq" id="WP_139601904.1">
    <property type="nucleotide sequence ID" value="NZ_VDCQ01000009.1"/>
</dbReference>
<feature type="transmembrane region" description="Helical" evidence="6">
    <location>
        <begin position="306"/>
        <end position="326"/>
    </location>
</feature>
<proteinExistence type="inferred from homology"/>
<name>A0A5C4TCD5_9BACL</name>
<feature type="transmembrane region" description="Helical" evidence="6">
    <location>
        <begin position="54"/>
        <end position="76"/>
    </location>
</feature>
<dbReference type="EMBL" id="VDCQ01000009">
    <property type="protein sequence ID" value="TNJ66738.1"/>
    <property type="molecule type" value="Genomic_DNA"/>
</dbReference>
<evidence type="ECO:0000256" key="6">
    <source>
        <dbReference type="RuleBase" id="RU363032"/>
    </source>
</evidence>
<feature type="transmembrane region" description="Helical" evidence="6">
    <location>
        <begin position="364"/>
        <end position="382"/>
    </location>
</feature>
<dbReference type="PANTHER" id="PTHR43839">
    <property type="entry name" value="OPPC IN A BINDING PROTEIN-DEPENDENT TRANSPORT SYSTEM"/>
    <property type="match status" value="1"/>
</dbReference>
<comment type="similarity">
    <text evidence="6">Belongs to the binding-protein-dependent transport system permease family.</text>
</comment>
<feature type="region of interest" description="Disordered" evidence="7">
    <location>
        <begin position="9"/>
        <end position="32"/>
    </location>
</feature>
<feature type="domain" description="ABC transmembrane type-1" evidence="8">
    <location>
        <begin position="187"/>
        <end position="383"/>
    </location>
</feature>
<dbReference type="GO" id="GO:0005886">
    <property type="term" value="C:plasma membrane"/>
    <property type="evidence" value="ECO:0007669"/>
    <property type="project" value="UniProtKB-SubCell"/>
</dbReference>
<dbReference type="SUPFAM" id="SSF161098">
    <property type="entry name" value="MetI-like"/>
    <property type="match status" value="1"/>
</dbReference>
<dbReference type="InterPro" id="IPR000515">
    <property type="entry name" value="MetI-like"/>
</dbReference>
<dbReference type="PANTHER" id="PTHR43839:SF3">
    <property type="entry name" value="OLIGOPEPTIDE ABC TRANSPORTER, PERMEASE PROTEIN"/>
    <property type="match status" value="1"/>
</dbReference>
<evidence type="ECO:0000256" key="1">
    <source>
        <dbReference type="ARBA" id="ARBA00004141"/>
    </source>
</evidence>
<keyword evidence="2 6" id="KW-0813">Transport</keyword>
<reference evidence="9 10" key="1">
    <citation type="submission" date="2019-05" db="EMBL/GenBank/DDBJ databases">
        <title>We sequenced the genome of Paenibacillus hemerocallicola KCTC 33185 for further insight into its adaptation and study the phylogeny of Paenibacillus.</title>
        <authorList>
            <person name="Narsing Rao M.P."/>
        </authorList>
    </citation>
    <scope>NUCLEOTIDE SEQUENCE [LARGE SCALE GENOMIC DNA]</scope>
    <source>
        <strain evidence="9 10">KCTC 33185</strain>
    </source>
</reference>
<organism evidence="9 10">
    <name type="scientific">Paenibacillus hemerocallicola</name>
    <dbReference type="NCBI Taxonomy" id="1172614"/>
    <lineage>
        <taxon>Bacteria</taxon>
        <taxon>Bacillati</taxon>
        <taxon>Bacillota</taxon>
        <taxon>Bacilli</taxon>
        <taxon>Bacillales</taxon>
        <taxon>Paenibacillaceae</taxon>
        <taxon>Paenibacillus</taxon>
    </lineage>
</organism>
<comment type="subcellular location">
    <subcellularLocation>
        <location evidence="6">Cell membrane</location>
        <topology evidence="6">Multi-pass membrane protein</topology>
    </subcellularLocation>
    <subcellularLocation>
        <location evidence="1">Membrane</location>
        <topology evidence="1">Multi-pass membrane protein</topology>
    </subcellularLocation>
</comment>
<sequence>MIAAIRRRLGRNAPAGGGDAGAPSPVPPASGAEDAYEAASQWRLMWWKFRKHKLAMIAVPVLLLLYLTAVFCDFLTPTVPTARFTEYKNAPPQQIRFVDPETGFSLRPFVYDLKQEMDRETFRRTFADDTTRKHPIRFFAQGEPYKLLGLVPTNVHLFGLEDPNAPLLLMGSDSLGRDLFTRILYGARISLSFGLLGIALTLVLGLVIGGISGYMGGAVDTFIQRVIDLLVCIPTIPLWMALAAALPRSWTPLETYFGMILIFSVIDWTGLARVVRGKVLSLREEDFTLAARLGGASDMRIIRKHLLPSFSSYIIVSTTMAIPSTILGETALSFLGIGLQPPVVSWGVLLQDAQNLQTLAHQPWLLWPAAFVIVTVLMFNFLGDGLRDAADPYK</sequence>
<evidence type="ECO:0000256" key="2">
    <source>
        <dbReference type="ARBA" id="ARBA00022448"/>
    </source>
</evidence>
<feature type="transmembrane region" description="Helical" evidence="6">
    <location>
        <begin position="189"/>
        <end position="214"/>
    </location>
</feature>
<comment type="caution">
    <text evidence="9">The sequence shown here is derived from an EMBL/GenBank/DDBJ whole genome shotgun (WGS) entry which is preliminary data.</text>
</comment>
<evidence type="ECO:0000256" key="4">
    <source>
        <dbReference type="ARBA" id="ARBA00022989"/>
    </source>
</evidence>
<keyword evidence="3 6" id="KW-0812">Transmembrane</keyword>
<accession>A0A5C4TCD5</accession>
<dbReference type="AlphaFoldDB" id="A0A5C4TCD5"/>
<dbReference type="Proteomes" id="UP000307943">
    <property type="component" value="Unassembled WGS sequence"/>
</dbReference>
<evidence type="ECO:0000256" key="3">
    <source>
        <dbReference type="ARBA" id="ARBA00022692"/>
    </source>
</evidence>
<dbReference type="PROSITE" id="PS50928">
    <property type="entry name" value="ABC_TM1"/>
    <property type="match status" value="1"/>
</dbReference>
<feature type="transmembrane region" description="Helical" evidence="6">
    <location>
        <begin position="226"/>
        <end position="244"/>
    </location>
</feature>
<keyword evidence="5 6" id="KW-0472">Membrane</keyword>
<dbReference type="InterPro" id="IPR035906">
    <property type="entry name" value="MetI-like_sf"/>
</dbReference>
<evidence type="ECO:0000259" key="8">
    <source>
        <dbReference type="PROSITE" id="PS50928"/>
    </source>
</evidence>
<evidence type="ECO:0000313" key="10">
    <source>
        <dbReference type="Proteomes" id="UP000307943"/>
    </source>
</evidence>
<gene>
    <name evidence="9" type="ORF">FE784_09230</name>
</gene>
<dbReference type="OrthoDB" id="9797472at2"/>
<evidence type="ECO:0000256" key="7">
    <source>
        <dbReference type="SAM" id="MobiDB-lite"/>
    </source>
</evidence>
<dbReference type="InterPro" id="IPR025966">
    <property type="entry name" value="OppC_N"/>
</dbReference>
<dbReference type="Pfam" id="PF00528">
    <property type="entry name" value="BPD_transp_1"/>
    <property type="match status" value="1"/>
</dbReference>
<dbReference type="Gene3D" id="1.10.3720.10">
    <property type="entry name" value="MetI-like"/>
    <property type="match status" value="1"/>
</dbReference>
<feature type="transmembrane region" description="Helical" evidence="6">
    <location>
        <begin position="256"/>
        <end position="275"/>
    </location>
</feature>
<keyword evidence="10" id="KW-1185">Reference proteome</keyword>
<dbReference type="Pfam" id="PF12911">
    <property type="entry name" value="OppC_N"/>
    <property type="match status" value="1"/>
</dbReference>
<protein>
    <submittedName>
        <fullName evidence="9">ABC transporter permease</fullName>
    </submittedName>
</protein>